<feature type="region of interest" description="Disordered" evidence="8">
    <location>
        <begin position="1086"/>
        <end position="1160"/>
    </location>
</feature>
<feature type="compositionally biased region" description="Low complexity" evidence="8">
    <location>
        <begin position="1032"/>
        <end position="1048"/>
    </location>
</feature>
<feature type="compositionally biased region" description="Polar residues" evidence="8">
    <location>
        <begin position="92"/>
        <end position="101"/>
    </location>
</feature>
<dbReference type="GO" id="GO:0070507">
    <property type="term" value="P:regulation of microtubule cytoskeleton organization"/>
    <property type="evidence" value="ECO:0007669"/>
    <property type="project" value="TreeGrafter"/>
</dbReference>
<organism evidence="10 11">
    <name type="scientific">Drosophila madeirensis</name>
    <name type="common">Fruit fly</name>
    <dbReference type="NCBI Taxonomy" id="30013"/>
    <lineage>
        <taxon>Eukaryota</taxon>
        <taxon>Metazoa</taxon>
        <taxon>Ecdysozoa</taxon>
        <taxon>Arthropoda</taxon>
        <taxon>Hexapoda</taxon>
        <taxon>Insecta</taxon>
        <taxon>Pterygota</taxon>
        <taxon>Neoptera</taxon>
        <taxon>Endopterygota</taxon>
        <taxon>Diptera</taxon>
        <taxon>Brachycera</taxon>
        <taxon>Muscomorpha</taxon>
        <taxon>Ephydroidea</taxon>
        <taxon>Drosophilidae</taxon>
        <taxon>Drosophila</taxon>
        <taxon>Sophophora</taxon>
    </lineage>
</organism>
<feature type="binding site" evidence="7">
    <location>
        <position position="658"/>
    </location>
    <ligand>
        <name>ATP</name>
        <dbReference type="ChEBI" id="CHEBI:30616"/>
    </ligand>
</feature>
<dbReference type="AlphaFoldDB" id="A0AAU9FXC7"/>
<feature type="region of interest" description="Disordered" evidence="8">
    <location>
        <begin position="426"/>
        <end position="450"/>
    </location>
</feature>
<feature type="compositionally biased region" description="Low complexity" evidence="8">
    <location>
        <begin position="169"/>
        <end position="185"/>
    </location>
</feature>
<evidence type="ECO:0000256" key="8">
    <source>
        <dbReference type="SAM" id="MobiDB-lite"/>
    </source>
</evidence>
<dbReference type="Pfam" id="PF00069">
    <property type="entry name" value="Pkinase"/>
    <property type="match status" value="1"/>
</dbReference>
<evidence type="ECO:0000259" key="9">
    <source>
        <dbReference type="PROSITE" id="PS50011"/>
    </source>
</evidence>
<dbReference type="PROSITE" id="PS00107">
    <property type="entry name" value="PROTEIN_KINASE_ATP"/>
    <property type="match status" value="1"/>
</dbReference>
<feature type="compositionally biased region" description="Basic residues" evidence="8">
    <location>
        <begin position="533"/>
        <end position="545"/>
    </location>
</feature>
<accession>A0AAU9FXC7</accession>
<feature type="region of interest" description="Disordered" evidence="8">
    <location>
        <begin position="971"/>
        <end position="1048"/>
    </location>
</feature>
<evidence type="ECO:0000256" key="7">
    <source>
        <dbReference type="PROSITE-ProRule" id="PRU10141"/>
    </source>
</evidence>
<dbReference type="InterPro" id="IPR008271">
    <property type="entry name" value="Ser/Thr_kinase_AS"/>
</dbReference>
<dbReference type="EMBL" id="AP029266">
    <property type="protein sequence ID" value="BFG00112.1"/>
    <property type="molecule type" value="Genomic_DNA"/>
</dbReference>
<dbReference type="CDD" id="cd14137">
    <property type="entry name" value="STKc_GSK3"/>
    <property type="match status" value="1"/>
</dbReference>
<keyword evidence="4 7" id="KW-0547">Nucleotide-binding</keyword>
<dbReference type="GO" id="GO:0007276">
    <property type="term" value="P:gamete generation"/>
    <property type="evidence" value="ECO:0007669"/>
    <property type="project" value="UniProtKB-ARBA"/>
</dbReference>
<dbReference type="GO" id="GO:0005634">
    <property type="term" value="C:nucleus"/>
    <property type="evidence" value="ECO:0007669"/>
    <property type="project" value="TreeGrafter"/>
</dbReference>
<dbReference type="GO" id="GO:0032436">
    <property type="term" value="P:positive regulation of proteasomal ubiquitin-dependent protein catabolic process"/>
    <property type="evidence" value="ECO:0007669"/>
    <property type="project" value="TreeGrafter"/>
</dbReference>
<feature type="region of interest" description="Disordered" evidence="8">
    <location>
        <begin position="117"/>
        <end position="342"/>
    </location>
</feature>
<feature type="compositionally biased region" description="Gly residues" evidence="8">
    <location>
        <begin position="314"/>
        <end position="324"/>
    </location>
</feature>
<comment type="similarity">
    <text evidence="1">Belongs to the protein kinase superfamily. CMGC Ser/Thr protein kinase family. GSK-3 subfamily.</text>
</comment>
<feature type="compositionally biased region" description="Basic and acidic residues" evidence="8">
    <location>
        <begin position="476"/>
        <end position="486"/>
    </location>
</feature>
<dbReference type="InterPro" id="IPR017441">
    <property type="entry name" value="Protein_kinase_ATP_BS"/>
</dbReference>
<dbReference type="GO" id="GO:0007165">
    <property type="term" value="P:signal transduction"/>
    <property type="evidence" value="ECO:0007669"/>
    <property type="project" value="TreeGrafter"/>
</dbReference>
<dbReference type="PROSITE" id="PS50011">
    <property type="entry name" value="PROTEIN_KINASE_DOM"/>
    <property type="match status" value="1"/>
</dbReference>
<feature type="compositionally biased region" description="Acidic residues" evidence="8">
    <location>
        <begin position="255"/>
        <end position="301"/>
    </location>
</feature>
<keyword evidence="11" id="KW-1185">Reference proteome</keyword>
<dbReference type="Proteomes" id="UP001500889">
    <property type="component" value="Chromosome A"/>
</dbReference>
<dbReference type="GO" id="GO:0005829">
    <property type="term" value="C:cytosol"/>
    <property type="evidence" value="ECO:0007669"/>
    <property type="project" value="TreeGrafter"/>
</dbReference>
<feature type="compositionally biased region" description="Low complexity" evidence="8">
    <location>
        <begin position="1011"/>
        <end position="1025"/>
    </location>
</feature>
<feature type="compositionally biased region" description="Low complexity" evidence="8">
    <location>
        <begin position="8"/>
        <end position="26"/>
    </location>
</feature>
<dbReference type="FunFam" id="3.30.200.20:FF:000009">
    <property type="entry name" value="Glycogen synthase kinase-3 beta"/>
    <property type="match status" value="1"/>
</dbReference>
<dbReference type="PROSITE" id="PS00108">
    <property type="entry name" value="PROTEIN_KINASE_ST"/>
    <property type="match status" value="1"/>
</dbReference>
<dbReference type="GO" id="GO:0030154">
    <property type="term" value="P:cell differentiation"/>
    <property type="evidence" value="ECO:0007669"/>
    <property type="project" value="TreeGrafter"/>
</dbReference>
<evidence type="ECO:0000313" key="11">
    <source>
        <dbReference type="Proteomes" id="UP001500889"/>
    </source>
</evidence>
<proteinExistence type="inferred from homology"/>
<dbReference type="FunFam" id="1.10.510.10:FF:000055">
    <property type="entry name" value="Glycogen synthase kinase-3 beta"/>
    <property type="match status" value="1"/>
</dbReference>
<evidence type="ECO:0000256" key="6">
    <source>
        <dbReference type="ARBA" id="ARBA00022840"/>
    </source>
</evidence>
<dbReference type="InterPro" id="IPR000719">
    <property type="entry name" value="Prot_kinase_dom"/>
</dbReference>
<feature type="compositionally biased region" description="Low complexity" evidence="8">
    <location>
        <begin position="971"/>
        <end position="1003"/>
    </location>
</feature>
<dbReference type="InterPro" id="IPR039192">
    <property type="entry name" value="STKc_GSK3"/>
</dbReference>
<dbReference type="InterPro" id="IPR050591">
    <property type="entry name" value="GSK-3"/>
</dbReference>
<dbReference type="GO" id="GO:0004674">
    <property type="term" value="F:protein serine/threonine kinase activity"/>
    <property type="evidence" value="ECO:0007669"/>
    <property type="project" value="UniProtKB-KW"/>
</dbReference>
<keyword evidence="5" id="KW-0418">Kinase</keyword>
<gene>
    <name evidence="10" type="ORF">DMAD_00185</name>
</gene>
<dbReference type="GO" id="GO:0090090">
    <property type="term" value="P:negative regulation of canonical Wnt signaling pathway"/>
    <property type="evidence" value="ECO:0007669"/>
    <property type="project" value="TreeGrafter"/>
</dbReference>
<feature type="region of interest" description="Disordered" evidence="8">
    <location>
        <begin position="462"/>
        <end position="486"/>
    </location>
</feature>
<keyword evidence="6 7" id="KW-0067">ATP-binding</keyword>
<dbReference type="PANTHER" id="PTHR24057">
    <property type="entry name" value="GLYCOGEN SYNTHASE KINASE-3 ALPHA"/>
    <property type="match status" value="1"/>
</dbReference>
<evidence type="ECO:0000256" key="3">
    <source>
        <dbReference type="ARBA" id="ARBA00022679"/>
    </source>
</evidence>
<evidence type="ECO:0000256" key="4">
    <source>
        <dbReference type="ARBA" id="ARBA00022741"/>
    </source>
</evidence>
<keyword evidence="2" id="KW-0723">Serine/threonine-protein kinase</keyword>
<dbReference type="InterPro" id="IPR011009">
    <property type="entry name" value="Kinase-like_dom_sf"/>
</dbReference>
<feature type="compositionally biased region" description="Low complexity" evidence="8">
    <location>
        <begin position="1086"/>
        <end position="1101"/>
    </location>
</feature>
<feature type="compositionally biased region" description="Low complexity" evidence="8">
    <location>
        <begin position="38"/>
        <end position="81"/>
    </location>
</feature>
<feature type="region of interest" description="Disordered" evidence="8">
    <location>
        <begin position="1"/>
        <end position="105"/>
    </location>
</feature>
<evidence type="ECO:0000256" key="2">
    <source>
        <dbReference type="ARBA" id="ARBA00022527"/>
    </source>
</evidence>
<name>A0AAU9FXC7_DROMD</name>
<feature type="region of interest" description="Disordered" evidence="8">
    <location>
        <begin position="512"/>
        <end position="550"/>
    </location>
</feature>
<dbReference type="GO" id="GO:0005524">
    <property type="term" value="F:ATP binding"/>
    <property type="evidence" value="ECO:0007669"/>
    <property type="project" value="UniProtKB-UniRule"/>
</dbReference>
<feature type="compositionally biased region" description="Low complexity" evidence="8">
    <location>
        <begin position="1111"/>
        <end position="1160"/>
    </location>
</feature>
<evidence type="ECO:0000313" key="10">
    <source>
        <dbReference type="EMBL" id="BFG00112.1"/>
    </source>
</evidence>
<protein>
    <recommendedName>
        <fullName evidence="9">Protein kinase domain-containing protein</fullName>
    </recommendedName>
</protein>
<feature type="domain" description="Protein kinase" evidence="9">
    <location>
        <begin position="628"/>
        <end position="912"/>
    </location>
</feature>
<dbReference type="SMART" id="SM00220">
    <property type="entry name" value="S_TKc"/>
    <property type="match status" value="1"/>
</dbReference>
<reference evidence="10 11" key="1">
    <citation type="submission" date="2024-02" db="EMBL/GenBank/DDBJ databases">
        <title>A chromosome-level genome assembly of Drosophila madeirensis, a fruit fly species endemic to Madeira island.</title>
        <authorList>
            <person name="Tomihara K."/>
            <person name="Llopart A."/>
            <person name="Yamamoto D."/>
        </authorList>
    </citation>
    <scope>NUCLEOTIDE SEQUENCE [LARGE SCALE GENOMIC DNA]</scope>
    <source>
        <strain evidence="10 11">RF1</strain>
    </source>
</reference>
<feature type="compositionally biased region" description="Low complexity" evidence="8">
    <location>
        <begin position="193"/>
        <end position="202"/>
    </location>
</feature>
<keyword evidence="3" id="KW-0808">Transferase</keyword>
<sequence>MATTTIEAAAAAPSAQPQQQQQQPPAVHLSAAADHLSANRSSSCSNNNNLSGSSRSSSRSSSNSSSNNNNSNQNQKQNQKSIPIKIPLCERFSSQTSTGSADSGVIVSSASQQTLLQQLPPVRSSSGSLSLHGAQPKWQKRRQLLSQDSGIEHVGGGSTGAGGGGAGTGARPRPGQGAPAVSAEAGGEGTGGQSTSSSESLGSAGGGSEPPGGRMRAASALELSSVGGGGGGNALRRIKYKSTNSTGTQGFDVEDRIDEVDICDDDDDDDDDDDLHLVEHEDEEEEDDGVAVDDDPEEADTQSDTQSGIVINIGGKGKGSGTGSGRNSSEKDQPSDQPLPLDKAPLTVAAAAAKRRDIKSLATDGHIYFPLLKISEDPHIDARLINRKDGLQDTMYYLDEFGSPKLREKFARKQKQLLAKQQKALLKREREEQRKKRNTTVASNLGASGVDTTKEHCDTLAMSPHGTASGTTIHKRSSDPNQHSHLDEDEDVQFGVVADDDEDQLHLDAVKLRGRSHSQGNNHYDATSNNNTRHPHKAPTHRHTHANGEQNGQDMEEDIEQGDEPAFDGDSLDDNVKTATKLSRTQSCVSWTKVVQKFKNILGRDGSKITTVVATPGQGTDRVQEVSYTDTKVIGNGSFGVVFQAKLCDTGELVAIKKVLQDRRFKNRELQIMRKLEHCNIVKLLYFFYSSGEKRDEVFLNLVLEYIPETVYKVARQYAKTKQTIPINFIRLYMYQLFRSLAYIHSLGICHRDIKPQNLLLDPETAVLKLCDFGSAKQLLHGEPNVSYICSRYYRAPELIFGAINYTTKIDVWSAGCVLAELLLGQPIFPGDSGVDQLVEVIKVLGTPTREQIREMNPNYTEFKFPQIKSHPWQKVFRIRTPTEAINLVSLLLEYTPSARITPLKACAHPFFDELRMEGNHTLPNGRDMPPLFNFTDHELSIQPSLVPQLLPKHLATRSLAVGQAAAGAVSGSTSVSSTGSGASADGAAQAQAGGTAGSSAAGSGSGSGAAGAAAAAAGGSATGSNAGGQGNNSNPGSGAPSAVAAAPAAQQANSGGAAAGGGGGGAPGAATAAGSVAATNAGGANVTGSQSNSALNSSGGTANGNGSGNGETAAASAAGGGASATPAAAGGDENGATAAAAAAAAAAAETETEAATASG</sequence>
<dbReference type="PANTHER" id="PTHR24057:SF0">
    <property type="entry name" value="PROTEIN KINASE SHAGGY-RELATED"/>
    <property type="match status" value="1"/>
</dbReference>
<evidence type="ECO:0000256" key="1">
    <source>
        <dbReference type="ARBA" id="ARBA00005527"/>
    </source>
</evidence>
<dbReference type="Gene3D" id="3.30.200.20">
    <property type="entry name" value="Phosphorylase Kinase, domain 1"/>
    <property type="match status" value="1"/>
</dbReference>
<dbReference type="SUPFAM" id="SSF56112">
    <property type="entry name" value="Protein kinase-like (PK-like)"/>
    <property type="match status" value="1"/>
</dbReference>
<feature type="compositionally biased region" description="Polar residues" evidence="8">
    <location>
        <begin position="517"/>
        <end position="532"/>
    </location>
</feature>
<dbReference type="Gene3D" id="1.10.510.10">
    <property type="entry name" value="Transferase(Phosphotransferase) domain 1"/>
    <property type="match status" value="1"/>
</dbReference>
<evidence type="ECO:0000256" key="5">
    <source>
        <dbReference type="ARBA" id="ARBA00022777"/>
    </source>
</evidence>
<feature type="compositionally biased region" description="Gly residues" evidence="8">
    <location>
        <begin position="153"/>
        <end position="168"/>
    </location>
</feature>
<dbReference type="GO" id="GO:0030424">
    <property type="term" value="C:axon"/>
    <property type="evidence" value="ECO:0007669"/>
    <property type="project" value="TreeGrafter"/>
</dbReference>